<feature type="transmembrane region" description="Helical" evidence="1">
    <location>
        <begin position="137"/>
        <end position="162"/>
    </location>
</feature>
<feature type="transmembrane region" description="Helical" evidence="1">
    <location>
        <begin position="44"/>
        <end position="67"/>
    </location>
</feature>
<gene>
    <name evidence="2" type="ORF">ND862_19310</name>
</gene>
<sequence length="172" mass="19605">PILLLSEFGISWFLLLVSSPCFTPIYQRKTNLSSGPIFGGQVRLIIGTVSVLISSISSIYSLLLNYLNRSNLKKESIEKISKLKKTIESTIQEIKENTLFIFFAFVINFLLIIFINVDLPYLSWPIQSIYFTKIKVFYSVSITSIFLSLFAIYDIILAIFTVHECQSKLLVS</sequence>
<reference evidence="2" key="1">
    <citation type="submission" date="2022-06" db="EMBL/GenBank/DDBJ databases">
        <title>Leptospira isolates from biofilms formed at urban environments.</title>
        <authorList>
            <person name="Ribeiro P.S."/>
            <person name="Sousa T."/>
            <person name="Carvalho N."/>
            <person name="Aburjaile F."/>
            <person name="Neves F."/>
            <person name="Oliveira D."/>
            <person name="Blanco L."/>
            <person name="Lima J."/>
            <person name="Costa F."/>
            <person name="Brenig B."/>
            <person name="Soares S."/>
            <person name="Ramos R."/>
            <person name="Goes-Neto A."/>
            <person name="Matiuzzi M."/>
            <person name="Azevedo V."/>
            <person name="Ristow P."/>
        </authorList>
    </citation>
    <scope>NUCLEOTIDE SEQUENCE</scope>
    <source>
        <strain evidence="2">VSF20</strain>
    </source>
</reference>
<keyword evidence="1" id="KW-0812">Transmembrane</keyword>
<accession>A0AAW5VHR1</accession>
<dbReference type="Proteomes" id="UP001208540">
    <property type="component" value="Unassembled WGS sequence"/>
</dbReference>
<evidence type="ECO:0000313" key="3">
    <source>
        <dbReference type="Proteomes" id="UP001208540"/>
    </source>
</evidence>
<feature type="non-terminal residue" evidence="2">
    <location>
        <position position="1"/>
    </location>
</feature>
<comment type="caution">
    <text evidence="2">The sequence shown here is derived from an EMBL/GenBank/DDBJ whole genome shotgun (WGS) entry which is preliminary data.</text>
</comment>
<keyword evidence="1" id="KW-0472">Membrane</keyword>
<protein>
    <submittedName>
        <fullName evidence="2">Uncharacterized protein</fullName>
    </submittedName>
</protein>
<feature type="transmembrane region" description="Helical" evidence="1">
    <location>
        <begin position="99"/>
        <end position="117"/>
    </location>
</feature>
<evidence type="ECO:0000256" key="1">
    <source>
        <dbReference type="SAM" id="Phobius"/>
    </source>
</evidence>
<dbReference type="EMBL" id="JAMQPL010000052">
    <property type="protein sequence ID" value="MCW7532374.1"/>
    <property type="molecule type" value="Genomic_DNA"/>
</dbReference>
<dbReference type="RefSeq" id="WP_265353595.1">
    <property type="nucleotide sequence ID" value="NZ_JAMQPL010000052.1"/>
</dbReference>
<proteinExistence type="predicted"/>
<evidence type="ECO:0000313" key="2">
    <source>
        <dbReference type="EMBL" id="MCW7532374.1"/>
    </source>
</evidence>
<keyword evidence="1" id="KW-1133">Transmembrane helix</keyword>
<dbReference type="AlphaFoldDB" id="A0AAW5VHR1"/>
<name>A0AAW5VHR1_9LEPT</name>
<organism evidence="2 3">
    <name type="scientific">Leptospira soteropolitanensis</name>
    <dbReference type="NCBI Taxonomy" id="2950025"/>
    <lineage>
        <taxon>Bacteria</taxon>
        <taxon>Pseudomonadati</taxon>
        <taxon>Spirochaetota</taxon>
        <taxon>Spirochaetia</taxon>
        <taxon>Leptospirales</taxon>
        <taxon>Leptospiraceae</taxon>
        <taxon>Leptospira</taxon>
    </lineage>
</organism>